<protein>
    <submittedName>
        <fullName evidence="1">Uncharacterized protein</fullName>
    </submittedName>
</protein>
<dbReference type="RefSeq" id="XP_025476792.1">
    <property type="nucleotide sequence ID" value="XM_025625461.1"/>
</dbReference>
<organism evidence="1 2">
    <name type="scientific">Aspergillus neoniger (strain CBS 115656)</name>
    <dbReference type="NCBI Taxonomy" id="1448310"/>
    <lineage>
        <taxon>Eukaryota</taxon>
        <taxon>Fungi</taxon>
        <taxon>Dikarya</taxon>
        <taxon>Ascomycota</taxon>
        <taxon>Pezizomycotina</taxon>
        <taxon>Eurotiomycetes</taxon>
        <taxon>Eurotiomycetidae</taxon>
        <taxon>Eurotiales</taxon>
        <taxon>Aspergillaceae</taxon>
        <taxon>Aspergillus</taxon>
        <taxon>Aspergillus subgen. Circumdati</taxon>
    </lineage>
</organism>
<evidence type="ECO:0000313" key="1">
    <source>
        <dbReference type="EMBL" id="PYH31314.1"/>
    </source>
</evidence>
<dbReference type="GeneID" id="37127917"/>
<dbReference type="AlphaFoldDB" id="A0A318YBI0"/>
<accession>A0A318YBI0</accession>
<dbReference type="OrthoDB" id="4477787at2759"/>
<evidence type="ECO:0000313" key="2">
    <source>
        <dbReference type="Proteomes" id="UP000247647"/>
    </source>
</evidence>
<name>A0A318YBI0_ASPNB</name>
<dbReference type="Proteomes" id="UP000247647">
    <property type="component" value="Unassembled WGS sequence"/>
</dbReference>
<sequence>MYRLPTLLTPTSTSSPLIGLTCYKLSSIAGPKLDNAYEAYYPAICTMGQPDPILKPSIQTIATNPGINRSHLETFLSITDESMKAVELHCSDLATATDYCQDTDACTEYAACAKGQVFTVIKSHALDVGVLFSEDMCEKELGYSQNKFWDEVLPGYVDAFWRVLRRGSNP</sequence>
<reference evidence="1" key="1">
    <citation type="submission" date="2016-12" db="EMBL/GenBank/DDBJ databases">
        <title>The genomes of Aspergillus section Nigri reveals drivers in fungal speciation.</title>
        <authorList>
            <consortium name="DOE Joint Genome Institute"/>
            <person name="Vesth T.C."/>
            <person name="Nybo J."/>
            <person name="Theobald S."/>
            <person name="Brandl J."/>
            <person name="Frisvad J.C."/>
            <person name="Nielsen K.F."/>
            <person name="Lyhne E.K."/>
            <person name="Kogle M.E."/>
            <person name="Kuo A."/>
            <person name="Riley R."/>
            <person name="Clum A."/>
            <person name="Nolan M."/>
            <person name="Lipzen A."/>
            <person name="Salamov A."/>
            <person name="Henrissat B."/>
            <person name="Wiebenga A."/>
            <person name="De Vries R.P."/>
            <person name="Grigoriev I.V."/>
            <person name="Mortensen U.H."/>
            <person name="Andersen M.R."/>
            <person name="Baker S.E."/>
        </authorList>
    </citation>
    <scope>NUCLEOTIDE SEQUENCE [LARGE SCALE GENOMIC DNA]</scope>
    <source>
        <strain evidence="1">CBS 115656</strain>
    </source>
</reference>
<proteinExistence type="predicted"/>
<dbReference type="EMBL" id="KZ821474">
    <property type="protein sequence ID" value="PYH31314.1"/>
    <property type="molecule type" value="Genomic_DNA"/>
</dbReference>
<keyword evidence="2" id="KW-1185">Reference proteome</keyword>
<gene>
    <name evidence="1" type="ORF">BO87DRAFT_399742</name>
</gene>